<reference evidence="2" key="1">
    <citation type="journal article" date="2022" name="Int. J. Mol. Sci.">
        <title>Draft Genome of Tanacetum Coccineum: Genomic Comparison of Closely Related Tanacetum-Family Plants.</title>
        <authorList>
            <person name="Yamashiro T."/>
            <person name="Shiraishi A."/>
            <person name="Nakayama K."/>
            <person name="Satake H."/>
        </authorList>
    </citation>
    <scope>NUCLEOTIDE SEQUENCE</scope>
</reference>
<proteinExistence type="predicted"/>
<protein>
    <recommendedName>
        <fullName evidence="4">Dehydrin</fullName>
    </recommendedName>
</protein>
<keyword evidence="3" id="KW-1185">Reference proteome</keyword>
<dbReference type="Proteomes" id="UP001151760">
    <property type="component" value="Unassembled WGS sequence"/>
</dbReference>
<reference evidence="2" key="2">
    <citation type="submission" date="2022-01" db="EMBL/GenBank/DDBJ databases">
        <authorList>
            <person name="Yamashiro T."/>
            <person name="Shiraishi A."/>
            <person name="Satake H."/>
            <person name="Nakayama K."/>
        </authorList>
    </citation>
    <scope>NUCLEOTIDE SEQUENCE</scope>
</reference>
<gene>
    <name evidence="2" type="ORF">Tco_0988177</name>
</gene>
<dbReference type="EMBL" id="BQNB010016558">
    <property type="protein sequence ID" value="GJT53123.1"/>
    <property type="molecule type" value="Genomic_DNA"/>
</dbReference>
<evidence type="ECO:0000313" key="3">
    <source>
        <dbReference type="Proteomes" id="UP001151760"/>
    </source>
</evidence>
<sequence length="107" mass="12084">MKRPHESNASSSSTNQKPPSSSLQIDVMVDDNDDESFHSNSSSHTQHISSSSNFDSRVHQNPPHENYDLNTLLSETITLQNQQRDAHRDGLRSIRQTLKNIMGGKRK</sequence>
<evidence type="ECO:0000256" key="1">
    <source>
        <dbReference type="SAM" id="MobiDB-lite"/>
    </source>
</evidence>
<feature type="compositionally biased region" description="Low complexity" evidence="1">
    <location>
        <begin position="10"/>
        <end position="22"/>
    </location>
</feature>
<accession>A0ABQ5EQM8</accession>
<evidence type="ECO:0008006" key="4">
    <source>
        <dbReference type="Google" id="ProtNLM"/>
    </source>
</evidence>
<evidence type="ECO:0000313" key="2">
    <source>
        <dbReference type="EMBL" id="GJT53123.1"/>
    </source>
</evidence>
<feature type="compositionally biased region" description="Low complexity" evidence="1">
    <location>
        <begin position="38"/>
        <end position="52"/>
    </location>
</feature>
<comment type="caution">
    <text evidence="2">The sequence shown here is derived from an EMBL/GenBank/DDBJ whole genome shotgun (WGS) entry which is preliminary data.</text>
</comment>
<name>A0ABQ5EQM8_9ASTR</name>
<feature type="region of interest" description="Disordered" evidence="1">
    <location>
        <begin position="1"/>
        <end position="69"/>
    </location>
</feature>
<organism evidence="2 3">
    <name type="scientific">Tanacetum coccineum</name>
    <dbReference type="NCBI Taxonomy" id="301880"/>
    <lineage>
        <taxon>Eukaryota</taxon>
        <taxon>Viridiplantae</taxon>
        <taxon>Streptophyta</taxon>
        <taxon>Embryophyta</taxon>
        <taxon>Tracheophyta</taxon>
        <taxon>Spermatophyta</taxon>
        <taxon>Magnoliopsida</taxon>
        <taxon>eudicotyledons</taxon>
        <taxon>Gunneridae</taxon>
        <taxon>Pentapetalae</taxon>
        <taxon>asterids</taxon>
        <taxon>campanulids</taxon>
        <taxon>Asterales</taxon>
        <taxon>Asteraceae</taxon>
        <taxon>Asteroideae</taxon>
        <taxon>Anthemideae</taxon>
        <taxon>Anthemidinae</taxon>
        <taxon>Tanacetum</taxon>
    </lineage>
</organism>